<protein>
    <submittedName>
        <fullName evidence="1">Uncharacterized protein</fullName>
    </submittedName>
</protein>
<organism evidence="1">
    <name type="scientific">Lepeophtheirus salmonis</name>
    <name type="common">Salmon louse</name>
    <name type="synonym">Caligus salmonis</name>
    <dbReference type="NCBI Taxonomy" id="72036"/>
    <lineage>
        <taxon>Eukaryota</taxon>
        <taxon>Metazoa</taxon>
        <taxon>Ecdysozoa</taxon>
        <taxon>Arthropoda</taxon>
        <taxon>Crustacea</taxon>
        <taxon>Multicrustacea</taxon>
        <taxon>Hexanauplia</taxon>
        <taxon>Copepoda</taxon>
        <taxon>Siphonostomatoida</taxon>
        <taxon>Caligidae</taxon>
        <taxon>Lepeophtheirus</taxon>
    </lineage>
</organism>
<dbReference type="EMBL" id="HACA01024713">
    <property type="protein sequence ID" value="CDW42074.1"/>
    <property type="molecule type" value="Transcribed_RNA"/>
</dbReference>
<name>A0A0K2UV10_LEPSM</name>
<sequence>MDERRVFGMCYECMTSFTL</sequence>
<evidence type="ECO:0000313" key="1">
    <source>
        <dbReference type="EMBL" id="CDW42074.1"/>
    </source>
</evidence>
<reference evidence="1" key="1">
    <citation type="submission" date="2014-05" db="EMBL/GenBank/DDBJ databases">
        <authorList>
            <person name="Chronopoulou M."/>
        </authorList>
    </citation>
    <scope>NUCLEOTIDE SEQUENCE</scope>
    <source>
        <tissue evidence="1">Whole organism</tissue>
    </source>
</reference>
<dbReference type="AlphaFoldDB" id="A0A0K2UV10"/>
<proteinExistence type="predicted"/>
<accession>A0A0K2UV10</accession>